<dbReference type="AlphaFoldDB" id="A0A0P8ALL8"/>
<reference evidence="3 4" key="1">
    <citation type="submission" date="2015-09" db="EMBL/GenBank/DDBJ databases">
        <title>Identification and resolution of microdiversity through metagenomic sequencing of parallel consortia.</title>
        <authorList>
            <person name="Nelson W.C."/>
            <person name="Romine M.F."/>
            <person name="Lindemann S.R."/>
        </authorList>
    </citation>
    <scope>NUCLEOTIDE SEQUENCE [LARGE SCALE GENOMIC DNA]</scope>
    <source>
        <strain evidence="3">HL-49</strain>
    </source>
</reference>
<dbReference type="PANTHER" id="PTHR43135:SF3">
    <property type="entry name" value="ALPHA-D-RIBOSE 1-METHYLPHOSPHONATE 5-TRIPHOSPHATE DIPHOSPHATASE"/>
    <property type="match status" value="1"/>
</dbReference>
<proteinExistence type="predicted"/>
<dbReference type="Proteomes" id="UP000050421">
    <property type="component" value="Unassembled WGS sequence"/>
</dbReference>
<dbReference type="PANTHER" id="PTHR43135">
    <property type="entry name" value="ALPHA-D-RIBOSE 1-METHYLPHOSPHONATE 5-TRIPHOSPHATE DIPHOSPHATASE"/>
    <property type="match status" value="1"/>
</dbReference>
<feature type="domain" description="Amidohydrolase-related" evidence="2">
    <location>
        <begin position="79"/>
        <end position="435"/>
    </location>
</feature>
<dbReference type="SUPFAM" id="SSF51338">
    <property type="entry name" value="Composite domain of metallo-dependent hydrolases"/>
    <property type="match status" value="1"/>
</dbReference>
<name>A0A0P8ALL8_9BACT</name>
<evidence type="ECO:0000259" key="2">
    <source>
        <dbReference type="Pfam" id="PF01979"/>
    </source>
</evidence>
<sequence length="457" mass="51075">MKTLKILFGFFWTFLSIPTLSAQDFLVTNVHIVTMDGEELLENHALFVKDGKIDRIIPLTPQTPRMSHENLIDGQGAYIFPGLAEFHAHLPVAGDGSTQLQEESLWLYLANGVLRIRSMLGHPSHVELRERVRNGEIPGPRVFISGPSFNGNSVSSPEQASQMVREQKAAGYDHLKIHPGVELDEMWAISKTAKEVNIPFGGHVPLAVGIENALASGFKSIEHMDGYMEGLLPDDLTIDPTTSGPFNLKLVGEVKMEKLPALIEETLEKGTYIAPTLTLFDRYFGYIPADEFRQAPEMKYLPGPLIQQWVNTKKQLERAGMLDREFVEPYLQFRNQLFMTLHQAGIPVLLASDSPQVFNVPGFSIHHEIELMSKAGMSNFEILKSGSVEPAKYMSAESQWGMIKEGMEADFVMVKENPLMNLKTMQKPMGVSVGGNWISGESLESELDRIAKNHERK</sequence>
<dbReference type="InterPro" id="IPR006680">
    <property type="entry name" value="Amidohydro-rel"/>
</dbReference>
<accession>A0A0P8ALL8</accession>
<evidence type="ECO:0000256" key="1">
    <source>
        <dbReference type="SAM" id="SignalP"/>
    </source>
</evidence>
<keyword evidence="3" id="KW-0378">Hydrolase</keyword>
<gene>
    <name evidence="3" type="ORF">HLUCCX10_01755</name>
</gene>
<dbReference type="Gene3D" id="3.30.110.90">
    <property type="entry name" value="Amidohydrolase"/>
    <property type="match status" value="1"/>
</dbReference>
<evidence type="ECO:0000313" key="4">
    <source>
        <dbReference type="Proteomes" id="UP000050421"/>
    </source>
</evidence>
<dbReference type="eggNOG" id="COG1228">
    <property type="taxonomic scope" value="Bacteria"/>
</dbReference>
<dbReference type="InterPro" id="IPR051781">
    <property type="entry name" value="Metallo-dep_Hydrolase"/>
</dbReference>
<keyword evidence="1" id="KW-0732">Signal</keyword>
<evidence type="ECO:0000313" key="3">
    <source>
        <dbReference type="EMBL" id="KPQ19734.1"/>
    </source>
</evidence>
<dbReference type="GO" id="GO:0016810">
    <property type="term" value="F:hydrolase activity, acting on carbon-nitrogen (but not peptide) bonds"/>
    <property type="evidence" value="ECO:0007669"/>
    <property type="project" value="InterPro"/>
</dbReference>
<dbReference type="Gene3D" id="2.30.40.10">
    <property type="entry name" value="Urease, subunit C, domain 1"/>
    <property type="match status" value="1"/>
</dbReference>
<dbReference type="EMBL" id="LJXT01000006">
    <property type="protein sequence ID" value="KPQ19734.1"/>
    <property type="molecule type" value="Genomic_DNA"/>
</dbReference>
<dbReference type="Gene3D" id="3.40.50.10910">
    <property type="entry name" value="Amidohydrolase"/>
    <property type="match status" value="1"/>
</dbReference>
<dbReference type="OrthoDB" id="9797498at2"/>
<dbReference type="InterPro" id="IPR032466">
    <property type="entry name" value="Metal_Hydrolase"/>
</dbReference>
<feature type="signal peptide" evidence="1">
    <location>
        <begin position="1"/>
        <end position="21"/>
    </location>
</feature>
<dbReference type="SUPFAM" id="SSF51556">
    <property type="entry name" value="Metallo-dependent hydrolases"/>
    <property type="match status" value="1"/>
</dbReference>
<dbReference type="Pfam" id="PF01979">
    <property type="entry name" value="Amidohydro_1"/>
    <property type="match status" value="1"/>
</dbReference>
<dbReference type="Gene3D" id="1.20.58.520">
    <property type="entry name" value="Amidohydrolase"/>
    <property type="match status" value="1"/>
</dbReference>
<protein>
    <submittedName>
        <fullName evidence="3">Putative amidohydrolase</fullName>
    </submittedName>
</protein>
<feature type="chain" id="PRO_5006147962" evidence="1">
    <location>
        <begin position="22"/>
        <end position="457"/>
    </location>
</feature>
<comment type="caution">
    <text evidence="3">The sequence shown here is derived from an EMBL/GenBank/DDBJ whole genome shotgun (WGS) entry which is preliminary data.</text>
</comment>
<dbReference type="InterPro" id="IPR011059">
    <property type="entry name" value="Metal-dep_hydrolase_composite"/>
</dbReference>
<organism evidence="3 4">
    <name type="scientific">Algoriphagus marincola HL-49</name>
    <dbReference type="NCBI Taxonomy" id="1305737"/>
    <lineage>
        <taxon>Bacteria</taxon>
        <taxon>Pseudomonadati</taxon>
        <taxon>Bacteroidota</taxon>
        <taxon>Cytophagia</taxon>
        <taxon>Cytophagales</taxon>
        <taxon>Cyclobacteriaceae</taxon>
        <taxon>Algoriphagus</taxon>
    </lineage>
</organism>
<dbReference type="PATRIC" id="fig|1305737.6.peg.1006"/>
<dbReference type="STRING" id="1305737.GCA_000526355_00212"/>